<dbReference type="InterPro" id="IPR055592">
    <property type="entry name" value="DUF7168"/>
</dbReference>
<dbReference type="Pfam" id="PF23771">
    <property type="entry name" value="DUF7168"/>
    <property type="match status" value="1"/>
</dbReference>
<evidence type="ECO:0000313" key="3">
    <source>
        <dbReference type="EMBL" id="RJL75268.1"/>
    </source>
</evidence>
<proteinExistence type="predicted"/>
<evidence type="ECO:0000259" key="2">
    <source>
        <dbReference type="Pfam" id="PF23771"/>
    </source>
</evidence>
<dbReference type="InterPro" id="IPR016868">
    <property type="entry name" value="Phage_B3_Orf5"/>
</dbReference>
<feature type="domain" description="DUF2786" evidence="1">
    <location>
        <begin position="8"/>
        <end position="46"/>
    </location>
</feature>
<dbReference type="Proteomes" id="UP000266633">
    <property type="component" value="Unassembled WGS sequence"/>
</dbReference>
<dbReference type="InterPro" id="IPR024498">
    <property type="entry name" value="DUF2786"/>
</dbReference>
<accession>A0ABX9NTQ8</accession>
<dbReference type="EMBL" id="QZDO01000020">
    <property type="protein sequence ID" value="RJL75268.1"/>
    <property type="molecule type" value="Genomic_DNA"/>
</dbReference>
<dbReference type="RefSeq" id="WP_024108404.1">
    <property type="nucleotide sequence ID" value="NZ_CP031560.1"/>
</dbReference>
<sequence length="230" mass="25996">MCDEKSRYIEKIQKLLYLARRSTNEYEAANAINQAQNLMRKFGLSELDIDLQAINEFRSDSCPSDAVKLPVYVVHLANMLCRAFGVSCYYTWTSKGNRSIAFYGPNERPQIAAYGFDVLTSQVVKAREDFIASQNKRIKRSTKTNRADQFCEGWVSGAWNAISPFTVEPKERELMKLYYQQVSAGFSDLKSRDAKKCRGDDDAYSSGYMSGKNARLHQAVSGSAQGRISK</sequence>
<keyword evidence="4" id="KW-1185">Reference proteome</keyword>
<dbReference type="Pfam" id="PF10979">
    <property type="entry name" value="DUF2786"/>
    <property type="match status" value="1"/>
</dbReference>
<gene>
    <name evidence="3" type="ORF">D5077_06720</name>
</gene>
<name>A0ABX9NTQ8_9GAMM</name>
<feature type="domain" description="DUF7168" evidence="2">
    <location>
        <begin position="65"/>
        <end position="193"/>
    </location>
</feature>
<dbReference type="GeneID" id="49320919"/>
<organism evidence="3 4">
    <name type="scientific">Dickeya dianthicola</name>
    <dbReference type="NCBI Taxonomy" id="204039"/>
    <lineage>
        <taxon>Bacteria</taxon>
        <taxon>Pseudomonadati</taxon>
        <taxon>Pseudomonadota</taxon>
        <taxon>Gammaproteobacteria</taxon>
        <taxon>Enterobacterales</taxon>
        <taxon>Pectobacteriaceae</taxon>
        <taxon>Dickeya</taxon>
    </lineage>
</organism>
<evidence type="ECO:0000259" key="1">
    <source>
        <dbReference type="Pfam" id="PF10979"/>
    </source>
</evidence>
<evidence type="ECO:0000313" key="4">
    <source>
        <dbReference type="Proteomes" id="UP000266633"/>
    </source>
</evidence>
<reference evidence="3 4" key="1">
    <citation type="submission" date="2018-09" db="EMBL/GenBank/DDBJ databases">
        <title>Phylogenetic diversity of Pectobacterium and Dickeya strains causing blackleg disease of potato in Morocco.</title>
        <authorList>
            <person name="Oulghazi S."/>
            <person name="Moumni M."/>
            <person name="Faure D."/>
        </authorList>
    </citation>
    <scope>NUCLEOTIDE SEQUENCE [LARGE SCALE GENOMIC DNA]</scope>
    <source>
        <strain evidence="3 4">S4.16.03.LID</strain>
    </source>
</reference>
<comment type="caution">
    <text evidence="3">The sequence shown here is derived from an EMBL/GenBank/DDBJ whole genome shotgun (WGS) entry which is preliminary data.</text>
</comment>
<protein>
    <submittedName>
        <fullName evidence="3">DUF2786 domain-containing protein</fullName>
    </submittedName>
</protein>
<dbReference type="PIRSF" id="PIRSF028111">
    <property type="entry name" value="UCP028111"/>
    <property type="match status" value="1"/>
</dbReference>